<feature type="compositionally biased region" description="Basic and acidic residues" evidence="1">
    <location>
        <begin position="233"/>
        <end position="244"/>
    </location>
</feature>
<dbReference type="RefSeq" id="XP_046041253.1">
    <property type="nucleotide sequence ID" value="XM_046200497.1"/>
</dbReference>
<evidence type="ECO:0000256" key="2">
    <source>
        <dbReference type="SAM" id="SignalP"/>
    </source>
</evidence>
<protein>
    <submittedName>
        <fullName evidence="3">Uncharacterized protein</fullName>
    </submittedName>
</protein>
<gene>
    <name evidence="3" type="ORF">BKA55DRAFT_698261</name>
</gene>
<feature type="signal peptide" evidence="2">
    <location>
        <begin position="1"/>
        <end position="20"/>
    </location>
</feature>
<evidence type="ECO:0000313" key="3">
    <source>
        <dbReference type="EMBL" id="KAH7207878.1"/>
    </source>
</evidence>
<comment type="caution">
    <text evidence="3">The sequence shown here is derived from an EMBL/GenBank/DDBJ whole genome shotgun (WGS) entry which is preliminary data.</text>
</comment>
<name>A0A9P9FVB7_FUSRE</name>
<dbReference type="AlphaFoldDB" id="A0A9P9FVB7"/>
<sequence>MRPLTRFGLALALLANLVSCDSKSIRPPEWDPKQDADKEMINNIPYDAGEKIPILYKTDVGNIELWLWKVLDDSEAGAHLTGTGTAWQAQYNVANKLNDEEDLVYYFAIYETGEIIQLAKSQYVNVSAPRPDKSQTVTGLELLNRAIHNANVDNFHHANRCLADRFIFKRRDGFNLRAQIRLWTLLGSDWGCSSWSDDWWLLIMGGIGYLVWRRYAKKKRVTELSELPGGVPQHHEQHQPHPSESKAGLPGDPGTYPSDYARSPSGLHEAP</sequence>
<feature type="chain" id="PRO_5040181141" evidence="2">
    <location>
        <begin position="21"/>
        <end position="271"/>
    </location>
</feature>
<organism evidence="3 4">
    <name type="scientific">Fusarium redolens</name>
    <dbReference type="NCBI Taxonomy" id="48865"/>
    <lineage>
        <taxon>Eukaryota</taxon>
        <taxon>Fungi</taxon>
        <taxon>Dikarya</taxon>
        <taxon>Ascomycota</taxon>
        <taxon>Pezizomycotina</taxon>
        <taxon>Sordariomycetes</taxon>
        <taxon>Hypocreomycetidae</taxon>
        <taxon>Hypocreales</taxon>
        <taxon>Nectriaceae</taxon>
        <taxon>Fusarium</taxon>
        <taxon>Fusarium redolens species complex</taxon>
    </lineage>
</organism>
<evidence type="ECO:0000256" key="1">
    <source>
        <dbReference type="SAM" id="MobiDB-lite"/>
    </source>
</evidence>
<accession>A0A9P9FVB7</accession>
<dbReference type="EMBL" id="JAGMUX010000034">
    <property type="protein sequence ID" value="KAH7207878.1"/>
    <property type="molecule type" value="Genomic_DNA"/>
</dbReference>
<dbReference type="Proteomes" id="UP000720189">
    <property type="component" value="Unassembled WGS sequence"/>
</dbReference>
<keyword evidence="2" id="KW-0732">Signal</keyword>
<evidence type="ECO:0000313" key="4">
    <source>
        <dbReference type="Proteomes" id="UP000720189"/>
    </source>
</evidence>
<keyword evidence="4" id="KW-1185">Reference proteome</keyword>
<proteinExistence type="predicted"/>
<dbReference type="GeneID" id="70230451"/>
<feature type="region of interest" description="Disordered" evidence="1">
    <location>
        <begin position="226"/>
        <end position="271"/>
    </location>
</feature>
<dbReference type="OrthoDB" id="5058486at2759"/>
<reference evidence="3" key="1">
    <citation type="journal article" date="2021" name="Nat. Commun.">
        <title>Genetic determinants of endophytism in the Arabidopsis root mycobiome.</title>
        <authorList>
            <person name="Mesny F."/>
            <person name="Miyauchi S."/>
            <person name="Thiergart T."/>
            <person name="Pickel B."/>
            <person name="Atanasova L."/>
            <person name="Karlsson M."/>
            <person name="Huettel B."/>
            <person name="Barry K.W."/>
            <person name="Haridas S."/>
            <person name="Chen C."/>
            <person name="Bauer D."/>
            <person name="Andreopoulos W."/>
            <person name="Pangilinan J."/>
            <person name="LaButti K."/>
            <person name="Riley R."/>
            <person name="Lipzen A."/>
            <person name="Clum A."/>
            <person name="Drula E."/>
            <person name="Henrissat B."/>
            <person name="Kohler A."/>
            <person name="Grigoriev I.V."/>
            <person name="Martin F.M."/>
            <person name="Hacquard S."/>
        </authorList>
    </citation>
    <scope>NUCLEOTIDE SEQUENCE</scope>
    <source>
        <strain evidence="3">MPI-CAGE-AT-0023</strain>
    </source>
</reference>